<dbReference type="EMBL" id="JAAALK010000289">
    <property type="protein sequence ID" value="KAG8050048.1"/>
    <property type="molecule type" value="Genomic_DNA"/>
</dbReference>
<dbReference type="Proteomes" id="UP000729402">
    <property type="component" value="Unassembled WGS sequence"/>
</dbReference>
<accession>A0A8J5RR84</accession>
<evidence type="ECO:0000313" key="2">
    <source>
        <dbReference type="EMBL" id="KAG8050048.1"/>
    </source>
</evidence>
<feature type="compositionally biased region" description="Polar residues" evidence="1">
    <location>
        <begin position="390"/>
        <end position="401"/>
    </location>
</feature>
<evidence type="ECO:0000313" key="3">
    <source>
        <dbReference type="Proteomes" id="UP000729402"/>
    </source>
</evidence>
<evidence type="ECO:0000256" key="1">
    <source>
        <dbReference type="SAM" id="MobiDB-lite"/>
    </source>
</evidence>
<keyword evidence="3" id="KW-1185">Reference proteome</keyword>
<sequence length="408" mass="44174">MASSPPALVIGAAMSHIGLELDASNSLREIVAIESDEKDARAIYGCDVCTDDLLVEKSYELHSLTGATTTQGGRKMYVRDFDLNKEPIPDPEIRLLPAPSASLLQVQLIMSCPRYELHSLTGATTTRGGRKMYVQDFDLNEPSPDPDETLVGTISFTAPSASHVLHARGKCIYELHSLTGATTTRGGRKMYVQDFDLNEPSPDPDETLVSTISFTAPSASHVLHARGKCIYELHSLTGATTTRGGRKMYVQDFDLNEPSPDPDETLVSTISFTAPSASHVLHARGKCIYELHSLTGATTTRGGRKMYVQDFDLNEPSPDPDETPVGTISFTAPSASHVLHARVREGVSKWSLIEAELLPATTTQGGRKMYIQDFDLNKEPSPDPDETPAGTISFTAPSATTHVLHAHG</sequence>
<protein>
    <submittedName>
        <fullName evidence="2">Uncharacterized protein</fullName>
    </submittedName>
</protein>
<comment type="caution">
    <text evidence="2">The sequence shown here is derived from an EMBL/GenBank/DDBJ whole genome shotgun (WGS) entry which is preliminary data.</text>
</comment>
<feature type="region of interest" description="Disordered" evidence="1">
    <location>
        <begin position="375"/>
        <end position="408"/>
    </location>
</feature>
<organism evidence="2 3">
    <name type="scientific">Zizania palustris</name>
    <name type="common">Northern wild rice</name>
    <dbReference type="NCBI Taxonomy" id="103762"/>
    <lineage>
        <taxon>Eukaryota</taxon>
        <taxon>Viridiplantae</taxon>
        <taxon>Streptophyta</taxon>
        <taxon>Embryophyta</taxon>
        <taxon>Tracheophyta</taxon>
        <taxon>Spermatophyta</taxon>
        <taxon>Magnoliopsida</taxon>
        <taxon>Liliopsida</taxon>
        <taxon>Poales</taxon>
        <taxon>Poaceae</taxon>
        <taxon>BOP clade</taxon>
        <taxon>Oryzoideae</taxon>
        <taxon>Oryzeae</taxon>
        <taxon>Zizaniinae</taxon>
        <taxon>Zizania</taxon>
    </lineage>
</organism>
<reference evidence="2" key="1">
    <citation type="journal article" date="2021" name="bioRxiv">
        <title>Whole Genome Assembly and Annotation of Northern Wild Rice, Zizania palustris L., Supports a Whole Genome Duplication in the Zizania Genus.</title>
        <authorList>
            <person name="Haas M."/>
            <person name="Kono T."/>
            <person name="Macchietto M."/>
            <person name="Millas R."/>
            <person name="McGilp L."/>
            <person name="Shao M."/>
            <person name="Duquette J."/>
            <person name="Hirsch C.N."/>
            <person name="Kimball J."/>
        </authorList>
    </citation>
    <scope>NUCLEOTIDE SEQUENCE</scope>
    <source>
        <tissue evidence="2">Fresh leaf tissue</tissue>
    </source>
</reference>
<dbReference type="AlphaFoldDB" id="A0A8J5RR84"/>
<gene>
    <name evidence="2" type="ORF">GUJ93_ZPchr0009g723</name>
</gene>
<name>A0A8J5RR84_ZIZPA</name>
<proteinExistence type="predicted"/>
<reference evidence="2" key="2">
    <citation type="submission" date="2021-02" db="EMBL/GenBank/DDBJ databases">
        <authorList>
            <person name="Kimball J.A."/>
            <person name="Haas M.W."/>
            <person name="Macchietto M."/>
            <person name="Kono T."/>
            <person name="Duquette J."/>
            <person name="Shao M."/>
        </authorList>
    </citation>
    <scope>NUCLEOTIDE SEQUENCE</scope>
    <source>
        <tissue evidence="2">Fresh leaf tissue</tissue>
    </source>
</reference>